<feature type="domain" description="Telomere length regulation protein conserved" evidence="3">
    <location>
        <begin position="412"/>
        <end position="523"/>
    </location>
</feature>
<dbReference type="Pfam" id="PF10193">
    <property type="entry name" value="Telomere_reg-2"/>
    <property type="match status" value="1"/>
</dbReference>
<dbReference type="GO" id="GO:0051879">
    <property type="term" value="F:Hsp90 protein binding"/>
    <property type="evidence" value="ECO:0007669"/>
    <property type="project" value="TreeGrafter"/>
</dbReference>
<feature type="region of interest" description="Disordered" evidence="2">
    <location>
        <begin position="324"/>
        <end position="344"/>
    </location>
</feature>
<reference evidence="4 5" key="1">
    <citation type="journal article" date="2016" name="Proc. Natl. Acad. Sci. U.S.A.">
        <title>Comparative genomics of biotechnologically important yeasts.</title>
        <authorList>
            <person name="Riley R."/>
            <person name="Haridas S."/>
            <person name="Wolfe K.H."/>
            <person name="Lopes M.R."/>
            <person name="Hittinger C.T."/>
            <person name="Goeker M."/>
            <person name="Salamov A.A."/>
            <person name="Wisecaver J.H."/>
            <person name="Long T.M."/>
            <person name="Calvey C.H."/>
            <person name="Aerts A.L."/>
            <person name="Barry K.W."/>
            <person name="Choi C."/>
            <person name="Clum A."/>
            <person name="Coughlan A.Y."/>
            <person name="Deshpande S."/>
            <person name="Douglass A.P."/>
            <person name="Hanson S.J."/>
            <person name="Klenk H.-P."/>
            <person name="LaButti K.M."/>
            <person name="Lapidus A."/>
            <person name="Lindquist E.A."/>
            <person name="Lipzen A.M."/>
            <person name="Meier-Kolthoff J.P."/>
            <person name="Ohm R.A."/>
            <person name="Otillar R.P."/>
            <person name="Pangilinan J.L."/>
            <person name="Peng Y."/>
            <person name="Rokas A."/>
            <person name="Rosa C.A."/>
            <person name="Scheuner C."/>
            <person name="Sibirny A.A."/>
            <person name="Slot J.C."/>
            <person name="Stielow J.B."/>
            <person name="Sun H."/>
            <person name="Kurtzman C.P."/>
            <person name="Blackwell M."/>
            <person name="Grigoriev I.V."/>
            <person name="Jeffries T.W."/>
        </authorList>
    </citation>
    <scope>NUCLEOTIDE SEQUENCE [LARGE SCALE GENOMIC DNA]</scope>
    <source>
        <strain evidence="4 5">DSM 6958</strain>
    </source>
</reference>
<dbReference type="PANTHER" id="PTHR15830:SF10">
    <property type="entry name" value="TELOMERE LENGTH REGULATION PROTEIN TEL2 HOMOLOG"/>
    <property type="match status" value="1"/>
</dbReference>
<dbReference type="STRING" id="857566.A0A1E3PQQ3"/>
<protein>
    <recommendedName>
        <fullName evidence="3">Telomere length regulation protein conserved domain-containing protein</fullName>
    </recommendedName>
</protein>
<gene>
    <name evidence="4" type="ORF">NADFUDRAFT_82016</name>
</gene>
<dbReference type="InterPro" id="IPR038528">
    <property type="entry name" value="TEL2_C_sf"/>
</dbReference>
<evidence type="ECO:0000256" key="1">
    <source>
        <dbReference type="ARBA" id="ARBA00006133"/>
    </source>
</evidence>
<feature type="non-terminal residue" evidence="4">
    <location>
        <position position="670"/>
    </location>
</feature>
<dbReference type="GO" id="GO:0005829">
    <property type="term" value="C:cytosol"/>
    <property type="evidence" value="ECO:0007669"/>
    <property type="project" value="TreeGrafter"/>
</dbReference>
<evidence type="ECO:0000256" key="2">
    <source>
        <dbReference type="SAM" id="MobiDB-lite"/>
    </source>
</evidence>
<dbReference type="AlphaFoldDB" id="A0A1E3PQQ3"/>
<dbReference type="Gene3D" id="1.25.40.720">
    <property type="entry name" value="Telomere length regulation protein 2, C-terminal domain"/>
    <property type="match status" value="2"/>
</dbReference>
<keyword evidence="5" id="KW-1185">Reference proteome</keyword>
<dbReference type="GO" id="GO:0042162">
    <property type="term" value="F:telomeric DNA binding"/>
    <property type="evidence" value="ECO:0007669"/>
    <property type="project" value="TreeGrafter"/>
</dbReference>
<feature type="compositionally biased region" description="Acidic residues" evidence="2">
    <location>
        <begin position="374"/>
        <end position="401"/>
    </location>
</feature>
<accession>A0A1E3PQQ3</accession>
<feature type="region of interest" description="Disordered" evidence="2">
    <location>
        <begin position="372"/>
        <end position="402"/>
    </location>
</feature>
<comment type="similarity">
    <text evidence="1">Belongs to the TEL2 family.</text>
</comment>
<sequence>MAEARLAFQQMERRYIPISDFDLEKWEWLTIGEQWMNYLSHQLMYKISRCGTIDKETPLVTEFFKKMLSLGNSAVFFKVILKEEFIEGLVQLISRFSTLELQQFLISHLLPFLQTQKLELGAYNSPEINDRVNAIANVISYFVKPENMKIHTALLKQAESVGINLELKRAIILVCCRNDKTKEDLFKELLTKWGSDITIKHSPVLVQEAQTQLLILFIPHLTTCYLTSISNDANVYLRGISNHLESFSAGPRLYGMVIGEIISEKAERIVKPLNFDIDSKSQQNEEYNRLKSELLHLNDRYQLIPIGEALSILDTLPIDLKENQNLSNSGEENSEGEDSDSQRGSYPKIVEISETNDDLDLEKLKNISLIYNNDDSDDDEEFEPYAFPENDDVDSDDDDDPSITKKKLITAPVYIPSMIEYLNDTESYEKQKVALESAPALIIRKALFGQELLFYAKSLGACLAMLKDPFEIENFQVLRLRALIALVSSCPKIAPEYFAELIVTGDLTLQDRMTLLSAISLGARALSGENDDVSAQPKVEFASKKLPEQLHALLVTDSDVYTKNSNEVDIITKQLQRRLLKDTVEDAKDHEILSGPRILRMSSKLQKARDGKVNLQTRYTKNEYAKLAGRNFFFPLTGRWWSIGGRKAFAQYSEMFQAHYVKTLAILLHA</sequence>
<dbReference type="PANTHER" id="PTHR15830">
    <property type="entry name" value="TELOMERE LENGTH REGULATION PROTEIN TEL2 FAMILY MEMBER"/>
    <property type="match status" value="1"/>
</dbReference>
<evidence type="ECO:0000313" key="5">
    <source>
        <dbReference type="Proteomes" id="UP000095009"/>
    </source>
</evidence>
<organism evidence="4 5">
    <name type="scientific">Nadsonia fulvescens var. elongata DSM 6958</name>
    <dbReference type="NCBI Taxonomy" id="857566"/>
    <lineage>
        <taxon>Eukaryota</taxon>
        <taxon>Fungi</taxon>
        <taxon>Dikarya</taxon>
        <taxon>Ascomycota</taxon>
        <taxon>Saccharomycotina</taxon>
        <taxon>Dipodascomycetes</taxon>
        <taxon>Dipodascales</taxon>
        <taxon>Dipodascales incertae sedis</taxon>
        <taxon>Nadsonia</taxon>
    </lineage>
</organism>
<dbReference type="InterPro" id="IPR051970">
    <property type="entry name" value="TEL2_Regulation"/>
</dbReference>
<name>A0A1E3PQQ3_9ASCO</name>
<dbReference type="OrthoDB" id="10258062at2759"/>
<dbReference type="GO" id="GO:0051083">
    <property type="term" value="P:'de novo' cotranslational protein folding"/>
    <property type="evidence" value="ECO:0007669"/>
    <property type="project" value="TreeGrafter"/>
</dbReference>
<dbReference type="InterPro" id="IPR019337">
    <property type="entry name" value="Telomere_length_regulation_dom"/>
</dbReference>
<dbReference type="Proteomes" id="UP000095009">
    <property type="component" value="Unassembled WGS sequence"/>
</dbReference>
<proteinExistence type="inferred from homology"/>
<dbReference type="EMBL" id="KV454407">
    <property type="protein sequence ID" value="ODQ67574.1"/>
    <property type="molecule type" value="Genomic_DNA"/>
</dbReference>
<evidence type="ECO:0000313" key="4">
    <source>
        <dbReference type="EMBL" id="ODQ67574.1"/>
    </source>
</evidence>
<evidence type="ECO:0000259" key="3">
    <source>
        <dbReference type="Pfam" id="PF10193"/>
    </source>
</evidence>